<reference evidence="7 8" key="1">
    <citation type="submission" date="2019-03" db="EMBL/GenBank/DDBJ databases">
        <title>Roseomonas sp. a novel Roseomonas species isolated from Sea whip Gorgonian.</title>
        <authorList>
            <person name="Li F."/>
            <person name="Pan X."/>
            <person name="Huang S."/>
            <person name="Li Z."/>
            <person name="Meng B."/>
        </authorList>
    </citation>
    <scope>NUCLEOTIDE SEQUENCE [LARGE SCALE GENOMIC DNA]</scope>
    <source>
        <strain evidence="7 8">M0104</strain>
    </source>
</reference>
<keyword evidence="3 5" id="KW-1133">Transmembrane helix</keyword>
<dbReference type="Proteomes" id="UP000460715">
    <property type="component" value="Unassembled WGS sequence"/>
</dbReference>
<feature type="transmembrane region" description="Helical" evidence="5">
    <location>
        <begin position="342"/>
        <end position="365"/>
    </location>
</feature>
<keyword evidence="2 5" id="KW-0812">Transmembrane</keyword>
<dbReference type="Gene3D" id="1.10.3720.10">
    <property type="entry name" value="MetI-like"/>
    <property type="match status" value="1"/>
</dbReference>
<dbReference type="CDD" id="cd06261">
    <property type="entry name" value="TM_PBP2"/>
    <property type="match status" value="1"/>
</dbReference>
<evidence type="ECO:0000259" key="6">
    <source>
        <dbReference type="PROSITE" id="PS50928"/>
    </source>
</evidence>
<organism evidence="7 8">
    <name type="scientific">Teichococcus coralli</name>
    <dbReference type="NCBI Taxonomy" id="2545983"/>
    <lineage>
        <taxon>Bacteria</taxon>
        <taxon>Pseudomonadati</taxon>
        <taxon>Pseudomonadota</taxon>
        <taxon>Alphaproteobacteria</taxon>
        <taxon>Acetobacterales</taxon>
        <taxon>Roseomonadaceae</taxon>
        <taxon>Roseomonas</taxon>
    </lineage>
</organism>
<dbReference type="InterPro" id="IPR025966">
    <property type="entry name" value="OppC_N"/>
</dbReference>
<protein>
    <submittedName>
        <fullName evidence="7">ABC transporter permease</fullName>
    </submittedName>
</protein>
<comment type="subcellular location">
    <subcellularLocation>
        <location evidence="1 5">Cell membrane</location>
        <topology evidence="1 5">Multi-pass membrane protein</topology>
    </subcellularLocation>
</comment>
<keyword evidence="8" id="KW-1185">Reference proteome</keyword>
<sequence length="377" mass="41669">MSTSTAAAPPPLPTSRLADALSPRRLMWLRFRRHRLAMLGLVVVLLIYLAAAFAEFLAPMDPNRAAARYALHPPQSVTWFEHTGEGLRFRPSVQAYRMERDRRTLQARFVPEPDRRIHLHLFGEGDPYRFWGLIPANRHLLAPEQPTDPVFLMGADRLGRDVLSRTLHGARISMTVGLVGVALSLLLGVGIGGLAGYYGGRTDWVVQRLTEYIISLPTIPIWMALAAAVPRDWPPLTVYFLITLIVSLIGWTELARVVRGRFLSLRTEDFVTAARLDGCSELRVIFRHMLPSFASHIIASMTLAIPMMILAETSLSFLGLGLQPPTISWGVLLKEAQNIRSIAAAPWLFLPGAAVVVAVLALNFLGDGLRDAADPHA</sequence>
<dbReference type="AlphaFoldDB" id="A0A845B9L9"/>
<evidence type="ECO:0000313" key="7">
    <source>
        <dbReference type="EMBL" id="MXP62796.1"/>
    </source>
</evidence>
<dbReference type="SUPFAM" id="SSF161098">
    <property type="entry name" value="MetI-like"/>
    <property type="match status" value="1"/>
</dbReference>
<dbReference type="Pfam" id="PF00528">
    <property type="entry name" value="BPD_transp_1"/>
    <property type="match status" value="1"/>
</dbReference>
<proteinExistence type="inferred from homology"/>
<feature type="domain" description="ABC transmembrane type-1" evidence="6">
    <location>
        <begin position="170"/>
        <end position="366"/>
    </location>
</feature>
<evidence type="ECO:0000256" key="1">
    <source>
        <dbReference type="ARBA" id="ARBA00004651"/>
    </source>
</evidence>
<name>A0A845B9L9_9PROT</name>
<dbReference type="EMBL" id="SNVJ01000003">
    <property type="protein sequence ID" value="MXP62796.1"/>
    <property type="molecule type" value="Genomic_DNA"/>
</dbReference>
<dbReference type="RefSeq" id="WP_160935901.1">
    <property type="nucleotide sequence ID" value="NZ_SNVJ01000003.1"/>
</dbReference>
<keyword evidence="5" id="KW-0813">Transport</keyword>
<dbReference type="InterPro" id="IPR000515">
    <property type="entry name" value="MetI-like"/>
</dbReference>
<feature type="transmembrane region" description="Helical" evidence="5">
    <location>
        <begin position="172"/>
        <end position="197"/>
    </location>
</feature>
<feature type="transmembrane region" description="Helical" evidence="5">
    <location>
        <begin position="209"/>
        <end position="230"/>
    </location>
</feature>
<evidence type="ECO:0000256" key="4">
    <source>
        <dbReference type="ARBA" id="ARBA00023136"/>
    </source>
</evidence>
<dbReference type="PROSITE" id="PS50928">
    <property type="entry name" value="ABC_TM1"/>
    <property type="match status" value="1"/>
</dbReference>
<dbReference type="PANTHER" id="PTHR43839">
    <property type="entry name" value="OPPC IN A BINDING PROTEIN-DEPENDENT TRANSPORT SYSTEM"/>
    <property type="match status" value="1"/>
</dbReference>
<dbReference type="GO" id="GO:0055085">
    <property type="term" value="P:transmembrane transport"/>
    <property type="evidence" value="ECO:0007669"/>
    <property type="project" value="InterPro"/>
</dbReference>
<evidence type="ECO:0000313" key="8">
    <source>
        <dbReference type="Proteomes" id="UP000460715"/>
    </source>
</evidence>
<comment type="similarity">
    <text evidence="5">Belongs to the binding-protein-dependent transport system permease family.</text>
</comment>
<feature type="transmembrane region" description="Helical" evidence="5">
    <location>
        <begin position="36"/>
        <end position="54"/>
    </location>
</feature>
<gene>
    <name evidence="7" type="ORF">E0493_05455</name>
</gene>
<dbReference type="GO" id="GO:0005886">
    <property type="term" value="C:plasma membrane"/>
    <property type="evidence" value="ECO:0007669"/>
    <property type="project" value="UniProtKB-SubCell"/>
</dbReference>
<dbReference type="PANTHER" id="PTHR43839:SF3">
    <property type="entry name" value="OLIGOPEPTIDE ABC TRANSPORTER, PERMEASE PROTEIN"/>
    <property type="match status" value="1"/>
</dbReference>
<dbReference type="OrthoDB" id="9766870at2"/>
<keyword evidence="4 5" id="KW-0472">Membrane</keyword>
<evidence type="ECO:0000256" key="2">
    <source>
        <dbReference type="ARBA" id="ARBA00022692"/>
    </source>
</evidence>
<dbReference type="Pfam" id="PF12911">
    <property type="entry name" value="OppC_N"/>
    <property type="match status" value="1"/>
</dbReference>
<dbReference type="InterPro" id="IPR035906">
    <property type="entry name" value="MetI-like_sf"/>
</dbReference>
<accession>A0A845B9L9</accession>
<evidence type="ECO:0000256" key="5">
    <source>
        <dbReference type="RuleBase" id="RU363032"/>
    </source>
</evidence>
<comment type="caution">
    <text evidence="7">The sequence shown here is derived from an EMBL/GenBank/DDBJ whole genome shotgun (WGS) entry which is preliminary data.</text>
</comment>
<feature type="transmembrane region" description="Helical" evidence="5">
    <location>
        <begin position="297"/>
        <end position="322"/>
    </location>
</feature>
<evidence type="ECO:0000256" key="3">
    <source>
        <dbReference type="ARBA" id="ARBA00022989"/>
    </source>
</evidence>
<feature type="transmembrane region" description="Helical" evidence="5">
    <location>
        <begin position="236"/>
        <end position="258"/>
    </location>
</feature>